<evidence type="ECO:0000256" key="2">
    <source>
        <dbReference type="ARBA" id="ARBA00022837"/>
    </source>
</evidence>
<organism evidence="6 7">
    <name type="scientific">Cyclopterus lumpus</name>
    <name type="common">Lumpsucker</name>
    <dbReference type="NCBI Taxonomy" id="8103"/>
    <lineage>
        <taxon>Eukaryota</taxon>
        <taxon>Metazoa</taxon>
        <taxon>Chordata</taxon>
        <taxon>Craniata</taxon>
        <taxon>Vertebrata</taxon>
        <taxon>Euteleostomi</taxon>
        <taxon>Actinopterygii</taxon>
        <taxon>Neopterygii</taxon>
        <taxon>Teleostei</taxon>
        <taxon>Neoteleostei</taxon>
        <taxon>Acanthomorphata</taxon>
        <taxon>Eupercaria</taxon>
        <taxon>Perciformes</taxon>
        <taxon>Cottioidei</taxon>
        <taxon>Cottales</taxon>
        <taxon>Cyclopteridae</taxon>
        <taxon>Cyclopterus</taxon>
    </lineage>
</organism>
<dbReference type="PANTHER" id="PTHR11639">
    <property type="entry name" value="S100 CALCIUM-BINDING PROTEIN"/>
    <property type="match status" value="1"/>
</dbReference>
<dbReference type="InterPro" id="IPR018247">
    <property type="entry name" value="EF_Hand_1_Ca_BS"/>
</dbReference>
<evidence type="ECO:0000256" key="4">
    <source>
        <dbReference type="SAM" id="MobiDB-lite"/>
    </source>
</evidence>
<dbReference type="GO" id="GO:0005615">
    <property type="term" value="C:extracellular space"/>
    <property type="evidence" value="ECO:0007669"/>
    <property type="project" value="TreeGrafter"/>
</dbReference>
<dbReference type="PROSITE" id="PS50222">
    <property type="entry name" value="EF_HAND_2"/>
    <property type="match status" value="1"/>
</dbReference>
<dbReference type="PANTHER" id="PTHR11639:SF115">
    <property type="entry name" value="S100 CALCIUM-BINDING PROTEIN U-RELATED"/>
    <property type="match status" value="1"/>
</dbReference>
<dbReference type="InterPro" id="IPR002048">
    <property type="entry name" value="EF_hand_dom"/>
</dbReference>
<proteinExistence type="predicted"/>
<dbReference type="Proteomes" id="UP000694565">
    <property type="component" value="Unplaced"/>
</dbReference>
<evidence type="ECO:0000256" key="3">
    <source>
        <dbReference type="SAM" id="Coils"/>
    </source>
</evidence>
<protein>
    <submittedName>
        <fullName evidence="6">S100 calcium binding protein U</fullName>
    </submittedName>
</protein>
<dbReference type="GeneTree" id="ENSGT00940000168219"/>
<evidence type="ECO:0000313" key="6">
    <source>
        <dbReference type="Ensembl" id="ENSCLMP00005035377.1"/>
    </source>
</evidence>
<keyword evidence="2" id="KW-0106">Calcium</keyword>
<evidence type="ECO:0000256" key="1">
    <source>
        <dbReference type="ARBA" id="ARBA00022723"/>
    </source>
</evidence>
<dbReference type="GO" id="GO:0005509">
    <property type="term" value="F:calcium ion binding"/>
    <property type="evidence" value="ECO:0007669"/>
    <property type="project" value="InterPro"/>
</dbReference>
<name>A0A8C2ZZF9_CYCLU</name>
<feature type="coiled-coil region" evidence="3">
    <location>
        <begin position="198"/>
        <end position="229"/>
    </location>
</feature>
<keyword evidence="1" id="KW-0479">Metal-binding</keyword>
<keyword evidence="3" id="KW-0175">Coiled coil</keyword>
<dbReference type="PROSITE" id="PS00018">
    <property type="entry name" value="EF_HAND_1"/>
    <property type="match status" value="1"/>
</dbReference>
<dbReference type="SMART" id="SM01394">
    <property type="entry name" value="S_100"/>
    <property type="match status" value="1"/>
</dbReference>
<dbReference type="Gene3D" id="1.10.238.10">
    <property type="entry name" value="EF-hand"/>
    <property type="match status" value="1"/>
</dbReference>
<gene>
    <name evidence="6" type="primary">s100u</name>
</gene>
<keyword evidence="7" id="KW-1185">Reference proteome</keyword>
<dbReference type="RefSeq" id="XP_034401449.1">
    <property type="nucleotide sequence ID" value="XM_034545558.1"/>
</dbReference>
<sequence length="232" mass="24992">MEPAIQTMVKVFMKSAKGKESLGQSQFQSLVKSQLSNILSDTDSKEAVKDMGQGLDANQDGKVGFEEYLKLVGYLAVSLSEQRDLAKEQPAQNAASEPDHAAAPEAAAPDKEEKKPEANAEAKEEATPEASAEAKEEAKPEANNDAKVEADAEAKVEENGGVTVEIKSEGETQPEAAKEEEKKEMPALDKEVTAAGVVESVKEEMKVEIEKVEEAVEKVDEEVEKKIEEGTS</sequence>
<dbReference type="GO" id="GO:0048306">
    <property type="term" value="F:calcium-dependent protein binding"/>
    <property type="evidence" value="ECO:0007669"/>
    <property type="project" value="TreeGrafter"/>
</dbReference>
<reference evidence="6" key="1">
    <citation type="submission" date="2025-08" db="UniProtKB">
        <authorList>
            <consortium name="Ensembl"/>
        </authorList>
    </citation>
    <scope>IDENTIFICATION</scope>
</reference>
<evidence type="ECO:0000313" key="7">
    <source>
        <dbReference type="Proteomes" id="UP000694565"/>
    </source>
</evidence>
<feature type="compositionally biased region" description="Basic and acidic residues" evidence="4">
    <location>
        <begin position="97"/>
        <end position="158"/>
    </location>
</feature>
<feature type="compositionally biased region" description="Basic and acidic residues" evidence="4">
    <location>
        <begin position="166"/>
        <end position="191"/>
    </location>
</feature>
<dbReference type="InterPro" id="IPR011992">
    <property type="entry name" value="EF-hand-dom_pair"/>
</dbReference>
<accession>A0A8C2ZZF9</accession>
<dbReference type="OrthoDB" id="8961427at2759"/>
<feature type="region of interest" description="Disordered" evidence="4">
    <location>
        <begin position="82"/>
        <end position="191"/>
    </location>
</feature>
<dbReference type="SUPFAM" id="SSF47473">
    <property type="entry name" value="EF-hand"/>
    <property type="match status" value="1"/>
</dbReference>
<dbReference type="GeneID" id="117739258"/>
<dbReference type="InterPro" id="IPR013787">
    <property type="entry name" value="S100_Ca-bd_sub"/>
</dbReference>
<dbReference type="KEGG" id="clum:117739258"/>
<dbReference type="Ensembl" id="ENSCLMT00005036803.1">
    <property type="protein sequence ID" value="ENSCLMP00005035377.1"/>
    <property type="gene ID" value="ENSCLMG00005016874.1"/>
</dbReference>
<dbReference type="AlphaFoldDB" id="A0A8C2ZZF9"/>
<feature type="domain" description="EF-hand" evidence="5">
    <location>
        <begin position="43"/>
        <end position="78"/>
    </location>
</feature>
<dbReference type="GO" id="GO:0048471">
    <property type="term" value="C:perinuclear region of cytoplasm"/>
    <property type="evidence" value="ECO:0007669"/>
    <property type="project" value="TreeGrafter"/>
</dbReference>
<dbReference type="CTD" id="563060"/>
<evidence type="ECO:0000259" key="5">
    <source>
        <dbReference type="PROSITE" id="PS50222"/>
    </source>
</evidence>
<reference evidence="6" key="2">
    <citation type="submission" date="2025-09" db="UniProtKB">
        <authorList>
            <consortium name="Ensembl"/>
        </authorList>
    </citation>
    <scope>IDENTIFICATION</scope>
</reference>